<organism evidence="2 3">
    <name type="scientific">Trematosphaeria pertusa</name>
    <dbReference type="NCBI Taxonomy" id="390896"/>
    <lineage>
        <taxon>Eukaryota</taxon>
        <taxon>Fungi</taxon>
        <taxon>Dikarya</taxon>
        <taxon>Ascomycota</taxon>
        <taxon>Pezizomycotina</taxon>
        <taxon>Dothideomycetes</taxon>
        <taxon>Pleosporomycetidae</taxon>
        <taxon>Pleosporales</taxon>
        <taxon>Massarineae</taxon>
        <taxon>Trematosphaeriaceae</taxon>
        <taxon>Trematosphaeria</taxon>
    </lineage>
</organism>
<name>A0A6A6HXE8_9PLEO</name>
<dbReference type="Gene3D" id="2.40.70.10">
    <property type="entry name" value="Acid Proteases"/>
    <property type="match status" value="2"/>
</dbReference>
<keyword evidence="3" id="KW-1185">Reference proteome</keyword>
<feature type="region of interest" description="Disordered" evidence="1">
    <location>
        <begin position="11"/>
        <end position="34"/>
    </location>
</feature>
<proteinExistence type="predicted"/>
<dbReference type="OrthoDB" id="6079484at2759"/>
<dbReference type="GeneID" id="54587322"/>
<feature type="region of interest" description="Disordered" evidence="1">
    <location>
        <begin position="383"/>
        <end position="431"/>
    </location>
</feature>
<dbReference type="EMBL" id="ML987206">
    <property type="protein sequence ID" value="KAF2242885.1"/>
    <property type="molecule type" value="Genomic_DNA"/>
</dbReference>
<protein>
    <submittedName>
        <fullName evidence="2">Uncharacterized protein</fullName>
    </submittedName>
</protein>
<feature type="compositionally biased region" description="Basic and acidic residues" evidence="1">
    <location>
        <begin position="383"/>
        <end position="399"/>
    </location>
</feature>
<dbReference type="AlphaFoldDB" id="A0A6A6HXE8"/>
<dbReference type="Proteomes" id="UP000800094">
    <property type="component" value="Unassembled WGS sequence"/>
</dbReference>
<evidence type="ECO:0000313" key="3">
    <source>
        <dbReference type="Proteomes" id="UP000800094"/>
    </source>
</evidence>
<sequence length="431" mass="48193">MDPNRLDIAREVGERALTSDSGSDSEVEDGISNKRTTPREYYGLSRIPSRSLFHEHRIRAYLNSIEILAFPDSCSGLNIISESFLRRHSLSLNTNIDYSARLPNGKLVKSLGSLNLTFRFNRQHKGYRLPFTVLQNCVHDVVLGSDFLRQTETLTKYLGRIEWFRRPPAGSIPRVCFVNNPQQVVLGSINGQLVSASPDTGSDVNLISKLCATVLGLKIDTVSDRITTLEFIDGSTVPTFGMVSGVHWRFGADNDAQSPPSLDKRTKVQEWDFGTNASPGDTYLCDFYVLEHLMFPVILSSDLLLGSNAFAACGRNFHLTSVLGKRRREDVDVCFIRAKKPRPSWREVVLGRRASYTPSSVTPAQAWENELRRRGDEADRIADLPPHERVAAQEAENQRIEQWNAGQGRATPRQNPPPPSQNVPSAFQSQP</sequence>
<dbReference type="RefSeq" id="XP_033677889.1">
    <property type="nucleotide sequence ID" value="XM_033833992.1"/>
</dbReference>
<reference evidence="2" key="1">
    <citation type="journal article" date="2020" name="Stud. Mycol.">
        <title>101 Dothideomycetes genomes: a test case for predicting lifestyles and emergence of pathogens.</title>
        <authorList>
            <person name="Haridas S."/>
            <person name="Albert R."/>
            <person name="Binder M."/>
            <person name="Bloem J."/>
            <person name="Labutti K."/>
            <person name="Salamov A."/>
            <person name="Andreopoulos B."/>
            <person name="Baker S."/>
            <person name="Barry K."/>
            <person name="Bills G."/>
            <person name="Bluhm B."/>
            <person name="Cannon C."/>
            <person name="Castanera R."/>
            <person name="Culley D."/>
            <person name="Daum C."/>
            <person name="Ezra D."/>
            <person name="Gonzalez J."/>
            <person name="Henrissat B."/>
            <person name="Kuo A."/>
            <person name="Liang C."/>
            <person name="Lipzen A."/>
            <person name="Lutzoni F."/>
            <person name="Magnuson J."/>
            <person name="Mondo S."/>
            <person name="Nolan M."/>
            <person name="Ohm R."/>
            <person name="Pangilinan J."/>
            <person name="Park H.-J."/>
            <person name="Ramirez L."/>
            <person name="Alfaro M."/>
            <person name="Sun H."/>
            <person name="Tritt A."/>
            <person name="Yoshinaga Y."/>
            <person name="Zwiers L.-H."/>
            <person name="Turgeon B."/>
            <person name="Goodwin S."/>
            <person name="Spatafora J."/>
            <person name="Crous P."/>
            <person name="Grigoriev I."/>
        </authorList>
    </citation>
    <scope>NUCLEOTIDE SEQUENCE</scope>
    <source>
        <strain evidence="2">CBS 122368</strain>
    </source>
</reference>
<evidence type="ECO:0000256" key="1">
    <source>
        <dbReference type="SAM" id="MobiDB-lite"/>
    </source>
</evidence>
<accession>A0A6A6HXE8</accession>
<dbReference type="CDD" id="cd00303">
    <property type="entry name" value="retropepsin_like"/>
    <property type="match status" value="2"/>
</dbReference>
<evidence type="ECO:0000313" key="2">
    <source>
        <dbReference type="EMBL" id="KAF2242885.1"/>
    </source>
</evidence>
<dbReference type="InterPro" id="IPR021109">
    <property type="entry name" value="Peptidase_aspartic_dom_sf"/>
</dbReference>
<gene>
    <name evidence="2" type="ORF">BU26DRAFT_570313</name>
</gene>